<accession>A0ABS0S791</accession>
<dbReference type="InterPro" id="IPR000184">
    <property type="entry name" value="Bac_surfAg_D15"/>
</dbReference>
<evidence type="ECO:0000256" key="3">
    <source>
        <dbReference type="ARBA" id="ARBA00023136"/>
    </source>
</evidence>
<dbReference type="EMBL" id="JADGMQ010000001">
    <property type="protein sequence ID" value="MBI1619144.1"/>
    <property type="molecule type" value="Genomic_DNA"/>
</dbReference>
<evidence type="ECO:0000256" key="2">
    <source>
        <dbReference type="ARBA" id="ARBA00022452"/>
    </source>
</evidence>
<dbReference type="Gene3D" id="3.10.20.310">
    <property type="entry name" value="membrane protein fhac"/>
    <property type="match status" value="1"/>
</dbReference>
<keyword evidence="4" id="KW-0732">Signal</keyword>
<dbReference type="Gene3D" id="2.40.160.50">
    <property type="entry name" value="membrane protein fhac: a member of the omp85/tpsb transporter family"/>
    <property type="match status" value="1"/>
</dbReference>
<proteinExistence type="predicted"/>
<evidence type="ECO:0000313" key="6">
    <source>
        <dbReference type="EMBL" id="MBI1619144.1"/>
    </source>
</evidence>
<dbReference type="PANTHER" id="PTHR12815:SF42">
    <property type="entry name" value="BACTERIAL SURFACE ANTIGEN (D15) DOMAIN-CONTAINING PROTEIN"/>
    <property type="match status" value="1"/>
</dbReference>
<reference evidence="6 7" key="1">
    <citation type="submission" date="2020-10" db="EMBL/GenBank/DDBJ databases">
        <title>Aquamicrobium zhengzhouensis sp. nov., a exopolysaccharide producing bacterium isolated from farmland soil.</title>
        <authorList>
            <person name="Wang X."/>
        </authorList>
    </citation>
    <scope>NUCLEOTIDE SEQUENCE [LARGE SCALE GENOMIC DNA]</scope>
    <source>
        <strain evidence="7">cd-1</strain>
    </source>
</reference>
<gene>
    <name evidence="6" type="ORF">IOD40_00490</name>
</gene>
<organism evidence="6 7">
    <name type="scientific">Aquamicrobium zhengzhouense</name>
    <dbReference type="NCBI Taxonomy" id="2781738"/>
    <lineage>
        <taxon>Bacteria</taxon>
        <taxon>Pseudomonadati</taxon>
        <taxon>Pseudomonadota</taxon>
        <taxon>Alphaproteobacteria</taxon>
        <taxon>Hyphomicrobiales</taxon>
        <taxon>Phyllobacteriaceae</taxon>
        <taxon>Aquamicrobium</taxon>
    </lineage>
</organism>
<keyword evidence="7" id="KW-1185">Reference proteome</keyword>
<dbReference type="InterPro" id="IPR039910">
    <property type="entry name" value="D15-like"/>
</dbReference>
<feature type="signal peptide" evidence="4">
    <location>
        <begin position="1"/>
        <end position="19"/>
    </location>
</feature>
<keyword evidence="2" id="KW-1134">Transmembrane beta strand</keyword>
<feature type="domain" description="Bacterial surface antigen (D15)" evidence="5">
    <location>
        <begin position="331"/>
        <end position="632"/>
    </location>
</feature>
<sequence>MCVAALSATFLAAPLPAYSFELFGIHLFGKKKAETAEDMTIGEPQNYQVEFSLSGENEDLESVLKAASNLWSDREEPASGAAGLIAKARADYRRLLAALYGEGHYGGTISIRIDGREAADLPPDASVATVANVNVRVDPGPTFIFRNAEIVNQAPATDNKRDVVADPRDEGYASGETARSATILQAERLAVEAWRQQGHAKAIIANRRVEAAHDADVIDATLTVDPGRKAFYGPVTVQGAERIDPQWLAWMTGIREGEEYDPDDLKRASTRIARLDLFSAARFHEADELGPGGLLPITYIVQERKARRFGVGGTWSSIDGLGVEAFWLHRNLFGRAERLRIEGKVGGIGETLKPDEFTYRVGATFVKPGVLTPDTDFSASIFGDREVLEAYTRTAITGTAGFSHIFNEELSGKIFATAAQSRYDDDEFGRRDFTTFGLQGTLTYDSRDNPADATEGVFLEANLTPFYEFQYGNPGVKAVAEARAYYGFGKDDRFVLAGRVKIGSLVGPSVAELPPDLLFFAGGGGSVRGYAYRNIGVTTPAGNVIGGRSLGEASIEARMRVTDSIGVVGFADIGYVGADTIPDFSEDVRIGVGAGLRYLTGLGPIRLDVAVPLDRRVDDPSVAVYVGIGQAF</sequence>
<evidence type="ECO:0000256" key="1">
    <source>
        <dbReference type="ARBA" id="ARBA00004370"/>
    </source>
</evidence>
<keyword evidence="3" id="KW-0472">Membrane</keyword>
<evidence type="ECO:0000259" key="5">
    <source>
        <dbReference type="Pfam" id="PF01103"/>
    </source>
</evidence>
<dbReference type="PANTHER" id="PTHR12815">
    <property type="entry name" value="SORTING AND ASSEMBLY MACHINERY SAMM50 PROTEIN FAMILY MEMBER"/>
    <property type="match status" value="1"/>
</dbReference>
<comment type="caution">
    <text evidence="6">The sequence shown here is derived from an EMBL/GenBank/DDBJ whole genome shotgun (WGS) entry which is preliminary data.</text>
</comment>
<keyword evidence="2" id="KW-0812">Transmembrane</keyword>
<evidence type="ECO:0000313" key="7">
    <source>
        <dbReference type="Proteomes" id="UP000601789"/>
    </source>
</evidence>
<protein>
    <submittedName>
        <fullName evidence="6">Outer membrane protein assembly factor</fullName>
    </submittedName>
</protein>
<name>A0ABS0S791_9HYPH</name>
<dbReference type="Pfam" id="PF01103">
    <property type="entry name" value="Omp85"/>
    <property type="match status" value="1"/>
</dbReference>
<dbReference type="Proteomes" id="UP000601789">
    <property type="component" value="Unassembled WGS sequence"/>
</dbReference>
<comment type="subcellular location">
    <subcellularLocation>
        <location evidence="1">Membrane</location>
    </subcellularLocation>
</comment>
<evidence type="ECO:0000256" key="4">
    <source>
        <dbReference type="SAM" id="SignalP"/>
    </source>
</evidence>
<feature type="chain" id="PRO_5046384443" evidence="4">
    <location>
        <begin position="20"/>
        <end position="632"/>
    </location>
</feature>